<dbReference type="KEGG" id="lcz:LCAZH_1499"/>
<evidence type="ECO:0000313" key="3">
    <source>
        <dbReference type="EMBL" id="POE44281.1"/>
    </source>
</evidence>
<reference evidence="9" key="5">
    <citation type="submission" date="2023-07" db="EMBL/GenBank/DDBJ databases">
        <title>Lacticaseibacillus paracasei KCKM 0992.</title>
        <authorList>
            <person name="Kim T.W."/>
        </authorList>
    </citation>
    <scope>NUCLEOTIDE SEQUENCE [LARGE SCALE GENOMIC DNA]</scope>
    <source>
        <strain evidence="9">KCKM 0992</strain>
    </source>
</reference>
<evidence type="ECO:0000313" key="5">
    <source>
        <dbReference type="EMBL" id="RND86033.1"/>
    </source>
</evidence>
<dbReference type="EMBL" id="JAUCBG010000001">
    <property type="protein sequence ID" value="MDM7453066.1"/>
    <property type="molecule type" value="Genomic_DNA"/>
</dbReference>
<reference evidence="3 6" key="1">
    <citation type="journal article" date="2015" name="J. Am. Soc. Brew. Chem.">
        <title>Dissolved carbon dioxide selects for lactic acid bacteria able to grow in and spoil packaged beer.</title>
        <authorList>
            <person name="Bergsveinson J."/>
            <person name="Redekop A."/>
            <person name="Zoerb S."/>
            <person name="Ziola B."/>
        </authorList>
    </citation>
    <scope>NUCLEOTIDE SEQUENCE [LARGE SCALE GENOMIC DNA]</scope>
    <source>
        <strain evidence="3 6">CCC B1205</strain>
    </source>
</reference>
<dbReference type="EMBL" id="CP050500">
    <property type="protein sequence ID" value="QOP55468.1"/>
    <property type="molecule type" value="Genomic_DNA"/>
</dbReference>
<reference evidence="1" key="4">
    <citation type="submission" date="2023-06" db="EMBL/GenBank/DDBJ databases">
        <title>Draft Genome Sequences of lactic acid bacteria strains isolated from fermented milk products.</title>
        <authorList>
            <person name="Elcheninov A.G."/>
            <person name="Klyukina A."/>
            <person name="Zayulina K.S."/>
            <person name="Gavirova L.A."/>
            <person name="Shcherbakova P.A."/>
            <person name="Shestakov A.I."/>
            <person name="Kublanov I.V."/>
            <person name="Kochetkova T.V."/>
        </authorList>
    </citation>
    <scope>NUCLEOTIDE SEQUENCE</scope>
    <source>
        <strain evidence="1">TOM.1374</strain>
    </source>
</reference>
<evidence type="ECO:0000313" key="6">
    <source>
        <dbReference type="Proteomes" id="UP000237433"/>
    </source>
</evidence>
<dbReference type="RefSeq" id="WP_003575189.1">
    <property type="nucleotide sequence ID" value="NC_014334.2"/>
</dbReference>
<dbReference type="EMBL" id="LKFU01000063">
    <property type="protein sequence ID" value="RND86033.1"/>
    <property type="molecule type" value="Genomic_DNA"/>
</dbReference>
<name>A0A1J3BYH7_LACPA</name>
<accession>A0A1J3BYH7</accession>
<dbReference type="Proteomes" id="UP001268544">
    <property type="component" value="Unassembled WGS sequence"/>
</dbReference>
<gene>
    <name evidence="3" type="ORF">ACX51_00205</name>
    <name evidence="5" type="ORF">FAM18172_01602</name>
    <name evidence="4" type="ORF">HCJ88_06590</name>
    <name evidence="1" type="ORF">QUF16_01740</name>
    <name evidence="2" type="ORF">RF672_06650</name>
</gene>
<dbReference type="Proteomes" id="UP000285532">
    <property type="component" value="Unassembled WGS sequence"/>
</dbReference>
<dbReference type="Proteomes" id="UP000593972">
    <property type="component" value="Chromosome"/>
</dbReference>
<evidence type="ECO:0000313" key="7">
    <source>
        <dbReference type="Proteomes" id="UP000285532"/>
    </source>
</evidence>
<dbReference type="KEGG" id="lcl:LOCK919_1684"/>
<dbReference type="EMBL" id="LGIY01000001">
    <property type="protein sequence ID" value="POE44281.1"/>
    <property type="molecule type" value="Genomic_DNA"/>
</dbReference>
<organism evidence="5 7">
    <name type="scientific">Lacticaseibacillus paracasei</name>
    <name type="common">Lactobacillus paracasei</name>
    <dbReference type="NCBI Taxonomy" id="1597"/>
    <lineage>
        <taxon>Bacteria</taxon>
        <taxon>Bacillati</taxon>
        <taxon>Bacillota</taxon>
        <taxon>Bacilli</taxon>
        <taxon>Lactobacillales</taxon>
        <taxon>Lactobacillaceae</taxon>
        <taxon>Lacticaseibacillus</taxon>
    </lineage>
</organism>
<evidence type="ECO:0000313" key="1">
    <source>
        <dbReference type="EMBL" id="MDM7453066.1"/>
    </source>
</evidence>
<evidence type="ECO:0000313" key="8">
    <source>
        <dbReference type="Proteomes" id="UP000593972"/>
    </source>
</evidence>
<proteinExistence type="predicted"/>
<dbReference type="EMBL" id="JAVKVH010000001">
    <property type="protein sequence ID" value="MDR7624297.1"/>
    <property type="molecule type" value="Genomic_DNA"/>
</dbReference>
<evidence type="ECO:0000313" key="9">
    <source>
        <dbReference type="Proteomes" id="UP001268544"/>
    </source>
</evidence>
<accession>K6Q6W2</accession>
<reference evidence="5 7" key="2">
    <citation type="journal article" date="2018" name="Front. Microbiol.">
        <title>Conversion of Methionine to Cysteine in Lactobacillus paracasei Depends on the Highly Mobile cysK-ctl-cysE Gene Cluster.</title>
        <authorList>
            <person name="Wuthrich D."/>
            <person name="Irmler S."/>
            <person name="Berthoud H."/>
            <person name="Guggenbuhl B."/>
            <person name="Eugster E."/>
            <person name="Bruggmann R."/>
        </authorList>
    </citation>
    <scope>NUCLEOTIDE SEQUENCE [LARGE SCALE GENOMIC DNA]</scope>
    <source>
        <strain evidence="5 7">FAM18172</strain>
    </source>
</reference>
<evidence type="ECO:0000313" key="4">
    <source>
        <dbReference type="EMBL" id="QOP55468.1"/>
    </source>
</evidence>
<protein>
    <submittedName>
        <fullName evidence="5">Uncharacterized protein</fullName>
    </submittedName>
</protein>
<accession>S4ZM93</accession>
<dbReference type="OMA" id="DQYISAW"/>
<reference evidence="2" key="6">
    <citation type="submission" date="2024-03" db="EMBL/GenBank/DDBJ databases">
        <title>Lacticaseibacillus paracasei KCKM 0992.</title>
        <authorList>
            <person name="Kim T.W."/>
        </authorList>
    </citation>
    <scope>NUCLEOTIDE SEQUENCE</scope>
    <source>
        <strain evidence="2">KCKM 0992</strain>
    </source>
</reference>
<evidence type="ECO:0000313" key="2">
    <source>
        <dbReference type="EMBL" id="MDR7624297.1"/>
    </source>
</evidence>
<dbReference type="Proteomes" id="UP000237433">
    <property type="component" value="Unassembled WGS sequence"/>
</dbReference>
<reference evidence="4 8" key="3">
    <citation type="submission" date="2020-03" db="EMBL/GenBank/DDBJ databases">
        <title>Complete genome sequence of Lactobacillus paracasei strain NFFJ04, isolated from animal feed.</title>
        <authorList>
            <person name="Jung J.Y."/>
        </authorList>
    </citation>
    <scope>NUCLEOTIDE SEQUENCE [LARGE SCALE GENOMIC DNA]</scope>
    <source>
        <strain evidence="4 8">NFFJ04</strain>
    </source>
</reference>
<dbReference type="AlphaFoldDB" id="A0A1J3BYH7"/>
<sequence length="103" mass="11798">MARTLPKAVKVWVAANLLAIEFDNGQTRYMRSHFIDQYISAWSLPKGKKRRRLLIVDPTWAWFGANPVIAADGSLTIFETDRYTPEELWGNSKSQIYEVSGVH</sequence>
<dbReference type="Proteomes" id="UP001231451">
    <property type="component" value="Unassembled WGS sequence"/>
</dbReference>